<dbReference type="InterPro" id="IPR006700">
    <property type="entry name" value="RsmE"/>
</dbReference>
<dbReference type="Proteomes" id="UP000034201">
    <property type="component" value="Unassembled WGS sequence"/>
</dbReference>
<evidence type="ECO:0000256" key="2">
    <source>
        <dbReference type="ARBA" id="ARBA00005528"/>
    </source>
</evidence>
<dbReference type="GO" id="GO:0070475">
    <property type="term" value="P:rRNA base methylation"/>
    <property type="evidence" value="ECO:0007669"/>
    <property type="project" value="TreeGrafter"/>
</dbReference>
<dbReference type="Pfam" id="PF04452">
    <property type="entry name" value="Methyltrans_RNA"/>
    <property type="match status" value="1"/>
</dbReference>
<keyword evidence="5 10" id="KW-0489">Methyltransferase</keyword>
<evidence type="ECO:0000256" key="9">
    <source>
        <dbReference type="ARBA" id="ARBA00047944"/>
    </source>
</evidence>
<dbReference type="InterPro" id="IPR015947">
    <property type="entry name" value="PUA-like_sf"/>
</dbReference>
<dbReference type="PATRIC" id="fig|1618608.3.peg.179"/>
<dbReference type="Gene3D" id="3.40.1280.10">
    <property type="match status" value="1"/>
</dbReference>
<dbReference type="NCBIfam" id="TIGR00046">
    <property type="entry name" value="RsmE family RNA methyltransferase"/>
    <property type="match status" value="1"/>
</dbReference>
<dbReference type="InterPro" id="IPR029028">
    <property type="entry name" value="Alpha/beta_knot_MTases"/>
</dbReference>
<dbReference type="GO" id="GO:0070042">
    <property type="term" value="F:rRNA (uridine-N3-)-methyltransferase activity"/>
    <property type="evidence" value="ECO:0007669"/>
    <property type="project" value="TreeGrafter"/>
</dbReference>
<organism evidence="13 14">
    <name type="scientific">Candidatus Adlerbacteria bacterium GW2011_GWC1_50_9</name>
    <dbReference type="NCBI Taxonomy" id="1618608"/>
    <lineage>
        <taxon>Bacteria</taxon>
        <taxon>Candidatus Adleribacteriota</taxon>
    </lineage>
</organism>
<accession>A0A0G1ZPB5</accession>
<evidence type="ECO:0000256" key="7">
    <source>
        <dbReference type="ARBA" id="ARBA00022691"/>
    </source>
</evidence>
<proteinExistence type="inferred from homology"/>
<dbReference type="AlphaFoldDB" id="A0A0G1ZPB5"/>
<evidence type="ECO:0000313" key="14">
    <source>
        <dbReference type="Proteomes" id="UP000034201"/>
    </source>
</evidence>
<dbReference type="SUPFAM" id="SSF75217">
    <property type="entry name" value="alpha/beta knot"/>
    <property type="match status" value="1"/>
</dbReference>
<sequence length="242" mass="27582">MRIHRFIGDFDFSGHIVEIGNERMVRQITRVLRLKAGEEVILGDGKGREYTAEIKKIDPKKIYLLIRKENGSAHEAGKNQVLLYCAILKRENFELVVQKATEIGVTEIVPILTERTVKKRIRPERLADIAREASEQSGRRFISKIREQILFSQAFDEIEKGDIAILYDPLGAELPKDMVKKAEHIRIFIGPEGGWSEKEKSMAQEKGALIFRLGTRILRSETAAIVGLYLILHSFESENPVE</sequence>
<evidence type="ECO:0000256" key="8">
    <source>
        <dbReference type="ARBA" id="ARBA00025699"/>
    </source>
</evidence>
<evidence type="ECO:0000259" key="11">
    <source>
        <dbReference type="Pfam" id="PF04452"/>
    </source>
</evidence>
<dbReference type="EC" id="2.1.1.193" evidence="10"/>
<feature type="domain" description="Ribosomal RNA small subunit methyltransferase E PUA-like" evidence="12">
    <location>
        <begin position="28"/>
        <end position="66"/>
    </location>
</feature>
<evidence type="ECO:0000256" key="6">
    <source>
        <dbReference type="ARBA" id="ARBA00022679"/>
    </source>
</evidence>
<dbReference type="GO" id="GO:0005737">
    <property type="term" value="C:cytoplasm"/>
    <property type="evidence" value="ECO:0007669"/>
    <property type="project" value="UniProtKB-SubCell"/>
</dbReference>
<feature type="domain" description="Ribosomal RNA small subunit methyltransferase E methyltransferase" evidence="11">
    <location>
        <begin position="79"/>
        <end position="229"/>
    </location>
</feature>
<keyword evidence="7 10" id="KW-0949">S-adenosyl-L-methionine</keyword>
<dbReference type="PANTHER" id="PTHR30027:SF3">
    <property type="entry name" value="16S RRNA (URACIL(1498)-N(3))-METHYLTRANSFERASE"/>
    <property type="match status" value="1"/>
</dbReference>
<dbReference type="InterPro" id="IPR046886">
    <property type="entry name" value="RsmE_MTase_dom"/>
</dbReference>
<comment type="caution">
    <text evidence="13">The sequence shown here is derived from an EMBL/GenBank/DDBJ whole genome shotgun (WGS) entry which is preliminary data.</text>
</comment>
<evidence type="ECO:0000256" key="1">
    <source>
        <dbReference type="ARBA" id="ARBA00004496"/>
    </source>
</evidence>
<dbReference type="PANTHER" id="PTHR30027">
    <property type="entry name" value="RIBOSOMAL RNA SMALL SUBUNIT METHYLTRANSFERASE E"/>
    <property type="match status" value="1"/>
</dbReference>
<evidence type="ECO:0000256" key="4">
    <source>
        <dbReference type="ARBA" id="ARBA00022552"/>
    </source>
</evidence>
<comment type="similarity">
    <text evidence="2 10">Belongs to the RNA methyltransferase RsmE family.</text>
</comment>
<dbReference type="InterPro" id="IPR029026">
    <property type="entry name" value="tRNA_m1G_MTases_N"/>
</dbReference>
<evidence type="ECO:0000313" key="13">
    <source>
        <dbReference type="EMBL" id="KKW21269.1"/>
    </source>
</evidence>
<comment type="function">
    <text evidence="8 10">Specifically methylates the N3 position of the uracil ring of uridine 1498 (m3U1498) in 16S rRNA. Acts on the fully assembled 30S ribosomal subunit.</text>
</comment>
<gene>
    <name evidence="13" type="ORF">UY61_C0010G0013</name>
</gene>
<comment type="subcellular location">
    <subcellularLocation>
        <location evidence="1 10">Cytoplasm</location>
    </subcellularLocation>
</comment>
<evidence type="ECO:0000256" key="5">
    <source>
        <dbReference type="ARBA" id="ARBA00022603"/>
    </source>
</evidence>
<name>A0A0G1ZPB5_9BACT</name>
<dbReference type="InterPro" id="IPR046887">
    <property type="entry name" value="RsmE_PUA-like"/>
</dbReference>
<comment type="catalytic activity">
    <reaction evidence="9 10">
        <text>uridine(1498) in 16S rRNA + S-adenosyl-L-methionine = N(3)-methyluridine(1498) in 16S rRNA + S-adenosyl-L-homocysteine + H(+)</text>
        <dbReference type="Rhea" id="RHEA:42920"/>
        <dbReference type="Rhea" id="RHEA-COMP:10283"/>
        <dbReference type="Rhea" id="RHEA-COMP:10284"/>
        <dbReference type="ChEBI" id="CHEBI:15378"/>
        <dbReference type="ChEBI" id="CHEBI:57856"/>
        <dbReference type="ChEBI" id="CHEBI:59789"/>
        <dbReference type="ChEBI" id="CHEBI:65315"/>
        <dbReference type="ChEBI" id="CHEBI:74502"/>
        <dbReference type="EC" id="2.1.1.193"/>
    </reaction>
</comment>
<dbReference type="Pfam" id="PF20260">
    <property type="entry name" value="PUA_4"/>
    <property type="match status" value="1"/>
</dbReference>
<keyword evidence="4 10" id="KW-0698">rRNA processing</keyword>
<protein>
    <recommendedName>
        <fullName evidence="10">Ribosomal RNA small subunit methyltransferase E</fullName>
        <ecNumber evidence="10">2.1.1.193</ecNumber>
    </recommendedName>
</protein>
<evidence type="ECO:0000256" key="10">
    <source>
        <dbReference type="PIRNR" id="PIRNR015601"/>
    </source>
</evidence>
<dbReference type="PIRSF" id="PIRSF015601">
    <property type="entry name" value="MTase_slr0722"/>
    <property type="match status" value="1"/>
</dbReference>
<keyword evidence="6 10" id="KW-0808">Transferase</keyword>
<dbReference type="CDD" id="cd18084">
    <property type="entry name" value="RsmE-like"/>
    <property type="match status" value="1"/>
</dbReference>
<evidence type="ECO:0000256" key="3">
    <source>
        <dbReference type="ARBA" id="ARBA00022490"/>
    </source>
</evidence>
<reference evidence="13 14" key="1">
    <citation type="journal article" date="2015" name="Nature">
        <title>rRNA introns, odd ribosomes, and small enigmatic genomes across a large radiation of phyla.</title>
        <authorList>
            <person name="Brown C.T."/>
            <person name="Hug L.A."/>
            <person name="Thomas B.C."/>
            <person name="Sharon I."/>
            <person name="Castelle C.J."/>
            <person name="Singh A."/>
            <person name="Wilkins M.J."/>
            <person name="Williams K.H."/>
            <person name="Banfield J.F."/>
        </authorList>
    </citation>
    <scope>NUCLEOTIDE SEQUENCE [LARGE SCALE GENOMIC DNA]</scope>
</reference>
<dbReference type="SUPFAM" id="SSF88697">
    <property type="entry name" value="PUA domain-like"/>
    <property type="match status" value="1"/>
</dbReference>
<evidence type="ECO:0000259" key="12">
    <source>
        <dbReference type="Pfam" id="PF20260"/>
    </source>
</evidence>
<dbReference type="EMBL" id="LCQQ01000010">
    <property type="protein sequence ID" value="KKW21269.1"/>
    <property type="molecule type" value="Genomic_DNA"/>
</dbReference>
<keyword evidence="3 10" id="KW-0963">Cytoplasm</keyword>